<dbReference type="GO" id="GO:0015074">
    <property type="term" value="P:DNA integration"/>
    <property type="evidence" value="ECO:0007669"/>
    <property type="project" value="InterPro"/>
</dbReference>
<proteinExistence type="predicted"/>
<dbReference type="InterPro" id="IPR001584">
    <property type="entry name" value="Integrase_cat-core"/>
</dbReference>
<accession>A0A1X7A9E1</accession>
<dbReference type="NCBIfam" id="NF033516">
    <property type="entry name" value="transpos_IS3"/>
    <property type="match status" value="1"/>
</dbReference>
<dbReference type="Proteomes" id="UP000240624">
    <property type="component" value="Unassembled WGS sequence"/>
</dbReference>
<sequence>MVAPGVRREAVAHACASHGVSQRRACQALAVDRSSVRYRSVRPDDAEARTAMKAVASERRRFGYRRIHVMLERQGIVMNLKKLRRLYREEKLQVRRRGGRKRALGTRRPLLVPDAANQRWSLDFVSDALTDGRRFRILAVVDDFTRECLALVADTSLSGLRVARELDALITLRGKPQTIVSDNGTEFTSMAILAWSQRTAVGWHYIAPGKPMQNGFVESFNGRLRDELLNEVLFSTLGDARRQIQAWQLDYNLHRPHSALGNIPPAEFAMKTALEQQAA</sequence>
<evidence type="ECO:0000313" key="4">
    <source>
        <dbReference type="Proteomes" id="UP000193495"/>
    </source>
</evidence>
<dbReference type="EMBL" id="FWFY01000037">
    <property type="protein sequence ID" value="SLN73770.1"/>
    <property type="molecule type" value="Genomic_DNA"/>
</dbReference>
<dbReference type="Pfam" id="PF13276">
    <property type="entry name" value="HTH_21"/>
    <property type="match status" value="1"/>
</dbReference>
<dbReference type="PANTHER" id="PTHR47515:SF1">
    <property type="entry name" value="BLR2054 PROTEIN"/>
    <property type="match status" value="1"/>
</dbReference>
<name>A0A1X7A9E1_9RHOB</name>
<feature type="domain" description="Integrase catalytic" evidence="1">
    <location>
        <begin position="109"/>
        <end position="272"/>
    </location>
</feature>
<dbReference type="Proteomes" id="UP000193495">
    <property type="component" value="Unassembled WGS sequence"/>
</dbReference>
<protein>
    <submittedName>
        <fullName evidence="3">IS2 transposase TnpB</fullName>
    </submittedName>
    <submittedName>
        <fullName evidence="2">Putative transposase</fullName>
    </submittedName>
</protein>
<dbReference type="EMBL" id="PYGB01000038">
    <property type="protein sequence ID" value="PSK80099.1"/>
    <property type="molecule type" value="Genomic_DNA"/>
</dbReference>
<reference evidence="3 4" key="1">
    <citation type="submission" date="2017-03" db="EMBL/GenBank/DDBJ databases">
        <authorList>
            <person name="Afonso C.L."/>
            <person name="Miller P.J."/>
            <person name="Scott M.A."/>
            <person name="Spackman E."/>
            <person name="Goraichik I."/>
            <person name="Dimitrov K.M."/>
            <person name="Suarez D.L."/>
            <person name="Swayne D.E."/>
        </authorList>
    </citation>
    <scope>NUCLEOTIDE SEQUENCE [LARGE SCALE GENOMIC DNA]</scope>
    <source>
        <strain evidence="3 4">CECT 8367</strain>
    </source>
</reference>
<dbReference type="Pfam" id="PF13683">
    <property type="entry name" value="rve_3"/>
    <property type="match status" value="1"/>
</dbReference>
<dbReference type="InterPro" id="IPR025948">
    <property type="entry name" value="HTH-like_dom"/>
</dbReference>
<dbReference type="PROSITE" id="PS50994">
    <property type="entry name" value="INTEGRASE"/>
    <property type="match status" value="1"/>
</dbReference>
<evidence type="ECO:0000259" key="1">
    <source>
        <dbReference type="PROSITE" id="PS50994"/>
    </source>
</evidence>
<dbReference type="InterPro" id="IPR012337">
    <property type="entry name" value="RNaseH-like_sf"/>
</dbReference>
<evidence type="ECO:0000313" key="3">
    <source>
        <dbReference type="EMBL" id="SLN73770.1"/>
    </source>
</evidence>
<gene>
    <name evidence="2" type="ORF">CLV79_1382</name>
    <name evidence="3" type="ORF">LOS8367_03752</name>
</gene>
<keyword evidence="5" id="KW-1185">Reference proteome</keyword>
<dbReference type="GO" id="GO:0003676">
    <property type="term" value="F:nucleic acid binding"/>
    <property type="evidence" value="ECO:0007669"/>
    <property type="project" value="InterPro"/>
</dbReference>
<dbReference type="AlphaFoldDB" id="A0A1X7A9E1"/>
<evidence type="ECO:0000313" key="5">
    <source>
        <dbReference type="Proteomes" id="UP000240624"/>
    </source>
</evidence>
<reference evidence="2 5" key="2">
    <citation type="submission" date="2018-03" db="EMBL/GenBank/DDBJ databases">
        <title>Genomic Encyclopedia of Archaeal and Bacterial Type Strains, Phase II (KMG-II): from individual species to whole genera.</title>
        <authorList>
            <person name="Goeker M."/>
        </authorList>
    </citation>
    <scope>NUCLEOTIDE SEQUENCE [LARGE SCALE GENOMIC DNA]</scope>
    <source>
        <strain evidence="2 5">DSM 29956</strain>
    </source>
</reference>
<dbReference type="SUPFAM" id="SSF53098">
    <property type="entry name" value="Ribonuclease H-like"/>
    <property type="match status" value="1"/>
</dbReference>
<dbReference type="InterPro" id="IPR048020">
    <property type="entry name" value="Transpos_IS3"/>
</dbReference>
<evidence type="ECO:0000313" key="2">
    <source>
        <dbReference type="EMBL" id="PSK80099.1"/>
    </source>
</evidence>
<dbReference type="Gene3D" id="3.30.420.10">
    <property type="entry name" value="Ribonuclease H-like superfamily/Ribonuclease H"/>
    <property type="match status" value="1"/>
</dbReference>
<organism evidence="3 4">
    <name type="scientific">Limimaricola soesokkakensis</name>
    <dbReference type="NCBI Taxonomy" id="1343159"/>
    <lineage>
        <taxon>Bacteria</taxon>
        <taxon>Pseudomonadati</taxon>
        <taxon>Pseudomonadota</taxon>
        <taxon>Alphaproteobacteria</taxon>
        <taxon>Rhodobacterales</taxon>
        <taxon>Paracoccaceae</taxon>
        <taxon>Limimaricola</taxon>
    </lineage>
</organism>
<dbReference type="PANTHER" id="PTHR47515">
    <property type="entry name" value="LOW CALCIUM RESPONSE LOCUS PROTEIN T"/>
    <property type="match status" value="1"/>
</dbReference>
<dbReference type="InterPro" id="IPR036397">
    <property type="entry name" value="RNaseH_sf"/>
</dbReference>